<keyword evidence="6" id="KW-1185">Reference proteome</keyword>
<evidence type="ECO:0000313" key="5">
    <source>
        <dbReference type="EMBL" id="NWK55889.1"/>
    </source>
</evidence>
<evidence type="ECO:0000256" key="3">
    <source>
        <dbReference type="SAM" id="SignalP"/>
    </source>
</evidence>
<comment type="caution">
    <text evidence="5">The sequence shown here is derived from an EMBL/GenBank/DDBJ whole genome shotgun (WGS) entry which is preliminary data.</text>
</comment>
<dbReference type="SMART" id="SM00560">
    <property type="entry name" value="LamGL"/>
    <property type="match status" value="1"/>
</dbReference>
<dbReference type="SUPFAM" id="SSF49899">
    <property type="entry name" value="Concanavalin A-like lectins/glucanases"/>
    <property type="match status" value="1"/>
</dbReference>
<reference evidence="5 6" key="1">
    <citation type="submission" date="2020-07" db="EMBL/GenBank/DDBJ databases">
        <title>Roseicoccus Jingziensis gen. nov., sp. nov., isolated from coastal seawater.</title>
        <authorList>
            <person name="Feng X."/>
        </authorList>
    </citation>
    <scope>NUCLEOTIDE SEQUENCE [LARGE SCALE GENOMIC DNA]</scope>
    <source>
        <strain evidence="5 6">N1E253</strain>
    </source>
</reference>
<feature type="signal peptide" evidence="3">
    <location>
        <begin position="1"/>
        <end position="22"/>
    </location>
</feature>
<feature type="domain" description="LamG-like jellyroll fold" evidence="4">
    <location>
        <begin position="89"/>
        <end position="215"/>
    </location>
</feature>
<dbReference type="PANTHER" id="PTHR42535:SF2">
    <property type="entry name" value="CHROMOSOME UNDETERMINED SCAFFOLD_146, WHOLE GENOME SHOTGUN SEQUENCE"/>
    <property type="match status" value="1"/>
</dbReference>
<dbReference type="InterPro" id="IPR006558">
    <property type="entry name" value="LamG-like"/>
</dbReference>
<keyword evidence="1 3" id="KW-0732">Signal</keyword>
<evidence type="ECO:0000256" key="2">
    <source>
        <dbReference type="ARBA" id="ARBA00023157"/>
    </source>
</evidence>
<protein>
    <submittedName>
        <fullName evidence="5">LamG domain-containing protein</fullName>
    </submittedName>
</protein>
<organism evidence="5 6">
    <name type="scientific">Oceaniferula marina</name>
    <dbReference type="NCBI Taxonomy" id="2748318"/>
    <lineage>
        <taxon>Bacteria</taxon>
        <taxon>Pseudomonadati</taxon>
        <taxon>Verrucomicrobiota</taxon>
        <taxon>Verrucomicrobiia</taxon>
        <taxon>Verrucomicrobiales</taxon>
        <taxon>Verrucomicrobiaceae</taxon>
        <taxon>Oceaniferula</taxon>
    </lineage>
</organism>
<gene>
    <name evidence="5" type="ORF">HW115_09720</name>
</gene>
<dbReference type="PANTHER" id="PTHR42535">
    <property type="entry name" value="OOKINETE PROTEIN, PUTATIVE-RELATED"/>
    <property type="match status" value="1"/>
</dbReference>
<evidence type="ECO:0000256" key="1">
    <source>
        <dbReference type="ARBA" id="ARBA00022729"/>
    </source>
</evidence>
<dbReference type="AlphaFoldDB" id="A0A851GFB2"/>
<dbReference type="EMBL" id="JACBAZ010000003">
    <property type="protein sequence ID" value="NWK55889.1"/>
    <property type="molecule type" value="Genomic_DNA"/>
</dbReference>
<sequence>MKKSSLAAGLIMTSLVCSSTQAALVGYWALDETSGTTAFDSSGNNVDGAHVNGPTIGEASADLSLGTAYRFNGANQEVDLGATYNSLNSNLTVSAWINPDDTNGIQRVFSSSTGAGWGVGLDGANLRFTTFTILDYNLNLGANPIQANEWTHLAVTFNSSFDAEFFVNGVSRGSIAGSSAANPGTNVYRIGSRNGENYDGLIDEVRLYNEVLSDAEIAALATIPEPATSSLALLGSLSLLMRRKRTS</sequence>
<name>A0A851GFB2_9BACT</name>
<dbReference type="Pfam" id="PF13385">
    <property type="entry name" value="Laminin_G_3"/>
    <property type="match status" value="1"/>
</dbReference>
<keyword evidence="2" id="KW-1015">Disulfide bond</keyword>
<evidence type="ECO:0000313" key="6">
    <source>
        <dbReference type="Proteomes" id="UP000557872"/>
    </source>
</evidence>
<dbReference type="InterPro" id="IPR013320">
    <property type="entry name" value="ConA-like_dom_sf"/>
</dbReference>
<feature type="chain" id="PRO_5032408855" evidence="3">
    <location>
        <begin position="23"/>
        <end position="247"/>
    </location>
</feature>
<dbReference type="Gene3D" id="2.60.120.200">
    <property type="match status" value="1"/>
</dbReference>
<evidence type="ECO:0000259" key="4">
    <source>
        <dbReference type="SMART" id="SM00560"/>
    </source>
</evidence>
<dbReference type="RefSeq" id="WP_178932425.1">
    <property type="nucleotide sequence ID" value="NZ_JACBAZ010000003.1"/>
</dbReference>
<accession>A0A851GFB2</accession>
<proteinExistence type="predicted"/>
<dbReference type="Proteomes" id="UP000557872">
    <property type="component" value="Unassembled WGS sequence"/>
</dbReference>